<keyword evidence="7 12" id="KW-0472">Membrane</keyword>
<organism evidence="14 15">
    <name type="scientific">Mizuhopecten yessoensis</name>
    <name type="common">Japanese scallop</name>
    <name type="synonym">Patinopecten yessoensis</name>
    <dbReference type="NCBI Taxonomy" id="6573"/>
    <lineage>
        <taxon>Eukaryota</taxon>
        <taxon>Metazoa</taxon>
        <taxon>Spiralia</taxon>
        <taxon>Lophotrochozoa</taxon>
        <taxon>Mollusca</taxon>
        <taxon>Bivalvia</taxon>
        <taxon>Autobranchia</taxon>
        <taxon>Pteriomorphia</taxon>
        <taxon>Pectinida</taxon>
        <taxon>Pectinoidea</taxon>
        <taxon>Pectinidae</taxon>
        <taxon>Mizuhopecten</taxon>
    </lineage>
</organism>
<name>A0A210Q549_MIZYE</name>
<evidence type="ECO:0000256" key="8">
    <source>
        <dbReference type="ARBA" id="ARBA00023212"/>
    </source>
</evidence>
<feature type="compositionally biased region" description="Basic and acidic residues" evidence="11">
    <location>
        <begin position="1234"/>
        <end position="1245"/>
    </location>
</feature>
<keyword evidence="6 12" id="KW-1133">Transmembrane helix</keyword>
<evidence type="ECO:0000256" key="3">
    <source>
        <dbReference type="ARBA" id="ARBA00022475"/>
    </source>
</evidence>
<evidence type="ECO:0000256" key="2">
    <source>
        <dbReference type="ARBA" id="ARBA00004162"/>
    </source>
</evidence>
<protein>
    <submittedName>
        <fullName evidence="14">Limbin</fullName>
    </submittedName>
</protein>
<dbReference type="GO" id="GO:0007224">
    <property type="term" value="P:smoothened signaling pathway"/>
    <property type="evidence" value="ECO:0007669"/>
    <property type="project" value="InterPro"/>
</dbReference>
<evidence type="ECO:0000256" key="12">
    <source>
        <dbReference type="SAM" id="Phobius"/>
    </source>
</evidence>
<feature type="coiled-coil region" evidence="10">
    <location>
        <begin position="771"/>
        <end position="805"/>
    </location>
</feature>
<comment type="subcellular location">
    <subcellularLocation>
        <location evidence="2">Cell membrane</location>
        <topology evidence="2">Single-pass membrane protein</topology>
    </subcellularLocation>
    <subcellularLocation>
        <location evidence="1">Cytoplasm</location>
        <location evidence="1">Cytoskeleton</location>
        <location evidence="1">Cilium basal body</location>
    </subcellularLocation>
</comment>
<comment type="caution">
    <text evidence="14">The sequence shown here is derived from an EMBL/GenBank/DDBJ whole genome shotgun (WGS) entry which is preliminary data.</text>
</comment>
<accession>A0A210Q549</accession>
<evidence type="ECO:0000313" key="14">
    <source>
        <dbReference type="EMBL" id="OWF43866.1"/>
    </source>
</evidence>
<feature type="compositionally biased region" description="Basic residues" evidence="11">
    <location>
        <begin position="1202"/>
        <end position="1211"/>
    </location>
</feature>
<keyword evidence="10" id="KW-0175">Coiled coil</keyword>
<evidence type="ECO:0000256" key="1">
    <source>
        <dbReference type="ARBA" id="ARBA00004120"/>
    </source>
</evidence>
<evidence type="ECO:0000256" key="4">
    <source>
        <dbReference type="ARBA" id="ARBA00022490"/>
    </source>
</evidence>
<evidence type="ECO:0000256" key="7">
    <source>
        <dbReference type="ARBA" id="ARBA00023136"/>
    </source>
</evidence>
<evidence type="ECO:0000313" key="15">
    <source>
        <dbReference type="Proteomes" id="UP000242188"/>
    </source>
</evidence>
<dbReference type="GO" id="GO:0098797">
    <property type="term" value="C:plasma membrane protein complex"/>
    <property type="evidence" value="ECO:0007669"/>
    <property type="project" value="TreeGrafter"/>
</dbReference>
<feature type="region of interest" description="Disordered" evidence="11">
    <location>
        <begin position="862"/>
        <end position="898"/>
    </location>
</feature>
<keyword evidence="9" id="KW-0966">Cell projection</keyword>
<evidence type="ECO:0000256" key="10">
    <source>
        <dbReference type="SAM" id="Coils"/>
    </source>
</evidence>
<dbReference type="GO" id="GO:0060170">
    <property type="term" value="C:ciliary membrane"/>
    <property type="evidence" value="ECO:0007669"/>
    <property type="project" value="TreeGrafter"/>
</dbReference>
<dbReference type="OrthoDB" id="8852462at2759"/>
<evidence type="ECO:0000256" key="6">
    <source>
        <dbReference type="ARBA" id="ARBA00022989"/>
    </source>
</evidence>
<dbReference type="Proteomes" id="UP000242188">
    <property type="component" value="Unassembled WGS sequence"/>
</dbReference>
<reference evidence="14 15" key="1">
    <citation type="journal article" date="2017" name="Nat. Ecol. Evol.">
        <title>Scallop genome provides insights into evolution of bilaterian karyotype and development.</title>
        <authorList>
            <person name="Wang S."/>
            <person name="Zhang J."/>
            <person name="Jiao W."/>
            <person name="Li J."/>
            <person name="Xun X."/>
            <person name="Sun Y."/>
            <person name="Guo X."/>
            <person name="Huan P."/>
            <person name="Dong B."/>
            <person name="Zhang L."/>
            <person name="Hu X."/>
            <person name="Sun X."/>
            <person name="Wang J."/>
            <person name="Zhao C."/>
            <person name="Wang Y."/>
            <person name="Wang D."/>
            <person name="Huang X."/>
            <person name="Wang R."/>
            <person name="Lv J."/>
            <person name="Li Y."/>
            <person name="Zhang Z."/>
            <person name="Liu B."/>
            <person name="Lu W."/>
            <person name="Hui Y."/>
            <person name="Liang J."/>
            <person name="Zhou Z."/>
            <person name="Hou R."/>
            <person name="Li X."/>
            <person name="Liu Y."/>
            <person name="Li H."/>
            <person name="Ning X."/>
            <person name="Lin Y."/>
            <person name="Zhao L."/>
            <person name="Xing Q."/>
            <person name="Dou J."/>
            <person name="Li Y."/>
            <person name="Mao J."/>
            <person name="Guo H."/>
            <person name="Dou H."/>
            <person name="Li T."/>
            <person name="Mu C."/>
            <person name="Jiang W."/>
            <person name="Fu Q."/>
            <person name="Fu X."/>
            <person name="Miao Y."/>
            <person name="Liu J."/>
            <person name="Yu Q."/>
            <person name="Li R."/>
            <person name="Liao H."/>
            <person name="Li X."/>
            <person name="Kong Y."/>
            <person name="Jiang Z."/>
            <person name="Chourrout D."/>
            <person name="Li R."/>
            <person name="Bao Z."/>
        </authorList>
    </citation>
    <scope>NUCLEOTIDE SEQUENCE [LARGE SCALE GENOMIC DNA]</scope>
    <source>
        <strain evidence="14 15">PY_sf001</strain>
    </source>
</reference>
<feature type="signal peptide" evidence="13">
    <location>
        <begin position="1"/>
        <end position="23"/>
    </location>
</feature>
<dbReference type="Pfam" id="PF12297">
    <property type="entry name" value="EVC2_like"/>
    <property type="match status" value="1"/>
</dbReference>
<feature type="compositionally biased region" description="Basic and acidic residues" evidence="11">
    <location>
        <begin position="862"/>
        <end position="871"/>
    </location>
</feature>
<sequence length="1307" mass="150872">MKGCIVGIPTLFAFLLCIQSVSAGTLDFYLTGTVELYEEFNASSFNGNNYAAYNVSYYAPSAAVYAPNVNQANYVAFSEHLTMAATVIDILDIYDTANAAYAGEAKLHIESVVEQYDTSVNPDQVQISMWIYNTATSAVASTVMVDVDLTAGLEVDYDISTFLINGSGNTFNTDITVISKKQFTWSASTISGLEGRSLQFIATPSGSVGRDLAVGANLFTSSVTYYLNATEVVGPIDLTVCVSREDSVTESVLYQHGLTALTFFMALILGVIIVIVGVVVYRLLSNRKGARTVHVHEHDVIMHEKGNRLVMDYGKAMSKKGHTITDYSLVNEDESIVGILAMKDRLGRHREIDNLDIAATITVDEGLEEERNESSEAVTTMYVQIMKQNGDISQKTEDGVIQKHRMRKGVLRKSLDDEYQGEKRKLLKKLSAKNKAKMSRLHQKQKVDKRKLVSDMTDIGDEERKQLLVMMDAEHQTEQEEKTYHLKLEQDEEMENLRKEFAARERINQKELQKTMLKDLEVDGNLHDEKVQWLLDEHKESQKRLDLSYDNEISKQRMQLEEKLERRRGLSKLSEQNEDDMSDTLNYLASNMNDFITRAKKDGIVSPDEAKVMFEKAKKEMIALKEQMDKDRRKQEEDLHKKLSNLKKQRMANLQKQQEGELQSYMKSHSAQTDGPVDPLSLVEGKLQLESKHREEAHKVSDQMDQEHAHDLATLREEISTQTEEDLSNIQTQLINNLKNQGFSEDTARVLIKKHRDAMAKLQESQEANLHNQMVNIQERLERNRADLEMRKAQEKQEQALLREREEKLVNNLITGQMVMSDDERDRILQEHEKQMVKLENNLTLNKLRQKRMLEEKLMEKRDRQMHKLQEKQLQQTQAQKRKQENNAEESDDESRKEKTNLLKLQFEQRMVILHGEKLNLDDEMENVRVEMLKQRALALKNQEERLGGMVAALQVSKAHELSKIEDQQKAINDLKMNLMDDLNERGVLGNQECQEIIERYKEEQDKLQHSLADRQRQHEKALKKRLKQRLQQREKVMAETQEKELQEILSQSKNKVAAKIKKALLLHKQMIEMEQMRNRLDREISQTLRETQRLFEMERLQKIQEQELLVISRLISIGGFEKEDLNNVLRTLFPSKTEEDIKKIMSKIYDPQKMQPAPVSRDKDGSVNSSNVNLTARVKEFSRRESMAEIQAMSQPPTPRQRSKKGKSKPKYVERFHEDEEEPSYPSYSRPDPIGEVRESRQQYDEDFMEARQVNSDYLQAQPIKPSQLPPLDAPQEGGGRKKKKKKLLKKIAKPKQDYYDDEDIL</sequence>
<evidence type="ECO:0000256" key="5">
    <source>
        <dbReference type="ARBA" id="ARBA00022692"/>
    </source>
</evidence>
<evidence type="ECO:0000256" key="9">
    <source>
        <dbReference type="ARBA" id="ARBA00023273"/>
    </source>
</evidence>
<dbReference type="STRING" id="6573.A0A210Q549"/>
<keyword evidence="5 12" id="KW-0812">Transmembrane</keyword>
<proteinExistence type="predicted"/>
<evidence type="ECO:0000256" key="11">
    <source>
        <dbReference type="SAM" id="MobiDB-lite"/>
    </source>
</evidence>
<feature type="chain" id="PRO_5012148699" evidence="13">
    <location>
        <begin position="24"/>
        <end position="1307"/>
    </location>
</feature>
<evidence type="ECO:0000256" key="13">
    <source>
        <dbReference type="SAM" id="SignalP"/>
    </source>
</evidence>
<keyword evidence="15" id="KW-1185">Reference proteome</keyword>
<dbReference type="EMBL" id="NEDP02004990">
    <property type="protein sequence ID" value="OWF43866.1"/>
    <property type="molecule type" value="Genomic_DNA"/>
</dbReference>
<feature type="transmembrane region" description="Helical" evidence="12">
    <location>
        <begin position="261"/>
        <end position="284"/>
    </location>
</feature>
<feature type="compositionally biased region" description="Basic and acidic residues" evidence="11">
    <location>
        <begin position="1178"/>
        <end position="1188"/>
    </location>
</feature>
<feature type="compositionally biased region" description="Basic residues" evidence="11">
    <location>
        <begin position="1282"/>
        <end position="1295"/>
    </location>
</feature>
<feature type="region of interest" description="Disordered" evidence="11">
    <location>
        <begin position="1148"/>
        <end position="1307"/>
    </location>
</feature>
<dbReference type="InterPro" id="IPR022076">
    <property type="entry name" value="Limbin"/>
</dbReference>
<feature type="coiled-coil region" evidence="10">
    <location>
        <begin position="965"/>
        <end position="1091"/>
    </location>
</feature>
<dbReference type="PANTHER" id="PTHR16795:SF14">
    <property type="entry name" value="LIMBIN"/>
    <property type="match status" value="1"/>
</dbReference>
<keyword evidence="4" id="KW-0963">Cytoplasm</keyword>
<keyword evidence="8" id="KW-0206">Cytoskeleton</keyword>
<keyword evidence="3" id="KW-1003">Cell membrane</keyword>
<dbReference type="InterPro" id="IPR026501">
    <property type="entry name" value="Limbin/EVC"/>
</dbReference>
<keyword evidence="13" id="KW-0732">Signal</keyword>
<dbReference type="PANTHER" id="PTHR16795">
    <property type="entry name" value="LIMBIN/ELLIS-VAN CREVELD PROTEIN"/>
    <property type="match status" value="1"/>
</dbReference>
<gene>
    <name evidence="14" type="ORF">KP79_PYT17598</name>
</gene>